<evidence type="ECO:0000256" key="4">
    <source>
        <dbReference type="ARBA" id="ARBA00023136"/>
    </source>
</evidence>
<dbReference type="EMBL" id="OY726397">
    <property type="protein sequence ID" value="CAJ1506903.1"/>
    <property type="molecule type" value="Genomic_DNA"/>
</dbReference>
<keyword evidence="2" id="KW-0812">Transmembrane</keyword>
<keyword evidence="7" id="KW-1185">Reference proteome</keyword>
<protein>
    <submittedName>
        <fullName evidence="6">Neutral zinc metallopeptidase</fullName>
    </submittedName>
</protein>
<dbReference type="PANTHER" id="PTHR30168">
    <property type="entry name" value="PUTATIVE MEMBRANE PROTEIN YPFJ"/>
    <property type="match status" value="1"/>
</dbReference>
<dbReference type="Proteomes" id="UP001190465">
    <property type="component" value="Chromosome"/>
</dbReference>
<dbReference type="InterPro" id="IPR007343">
    <property type="entry name" value="Uncharacterised_pept_Zn_put"/>
</dbReference>
<evidence type="ECO:0000256" key="1">
    <source>
        <dbReference type="ARBA" id="ARBA00004167"/>
    </source>
</evidence>
<evidence type="ECO:0000313" key="6">
    <source>
        <dbReference type="EMBL" id="CAJ1506903.1"/>
    </source>
</evidence>
<dbReference type="PANTHER" id="PTHR30168:SF0">
    <property type="entry name" value="INNER MEMBRANE PROTEIN"/>
    <property type="match status" value="1"/>
</dbReference>
<evidence type="ECO:0000256" key="3">
    <source>
        <dbReference type="ARBA" id="ARBA00022989"/>
    </source>
</evidence>
<gene>
    <name evidence="6" type="ORF">MU0053_003331</name>
</gene>
<feature type="signal peptide" evidence="5">
    <location>
        <begin position="1"/>
        <end position="25"/>
    </location>
</feature>
<name>A0ABM9LYJ8_9MYCO</name>
<dbReference type="PROSITE" id="PS51257">
    <property type="entry name" value="PROKAR_LIPOPROTEIN"/>
    <property type="match status" value="1"/>
</dbReference>
<evidence type="ECO:0000256" key="5">
    <source>
        <dbReference type="SAM" id="SignalP"/>
    </source>
</evidence>
<evidence type="ECO:0000313" key="7">
    <source>
        <dbReference type="Proteomes" id="UP001190465"/>
    </source>
</evidence>
<organism evidence="6 7">
    <name type="scientific">[Mycobacterium] burgundiense</name>
    <dbReference type="NCBI Taxonomy" id="3064286"/>
    <lineage>
        <taxon>Bacteria</taxon>
        <taxon>Bacillati</taxon>
        <taxon>Actinomycetota</taxon>
        <taxon>Actinomycetes</taxon>
        <taxon>Mycobacteriales</taxon>
        <taxon>Mycobacteriaceae</taxon>
        <taxon>Mycolicibacterium</taxon>
    </lineage>
</organism>
<keyword evidence="4" id="KW-0472">Membrane</keyword>
<reference evidence="6 7" key="1">
    <citation type="submission" date="2023-08" db="EMBL/GenBank/DDBJ databases">
        <authorList>
            <person name="Folkvardsen B D."/>
            <person name="Norman A."/>
        </authorList>
    </citation>
    <scope>NUCLEOTIDE SEQUENCE [LARGE SCALE GENOMIC DNA]</scope>
    <source>
        <strain evidence="6 7">Mu0053</strain>
    </source>
</reference>
<dbReference type="Pfam" id="PF04228">
    <property type="entry name" value="Zn_peptidase"/>
    <property type="match status" value="1"/>
</dbReference>
<proteinExistence type="predicted"/>
<dbReference type="SUPFAM" id="SSF55486">
    <property type="entry name" value="Metalloproteases ('zincins'), catalytic domain"/>
    <property type="match status" value="1"/>
</dbReference>
<evidence type="ECO:0000256" key="2">
    <source>
        <dbReference type="ARBA" id="ARBA00022692"/>
    </source>
</evidence>
<keyword evidence="3" id="KW-1133">Transmembrane helix</keyword>
<comment type="subcellular location">
    <subcellularLocation>
        <location evidence="1">Membrane</location>
        <topology evidence="1">Single-pass membrane protein</topology>
    </subcellularLocation>
</comment>
<feature type="chain" id="PRO_5047158738" evidence="5">
    <location>
        <begin position="26"/>
        <end position="498"/>
    </location>
</feature>
<sequence>MTKLPHRARTCAVALAVLMVVAVAAALSGCSEHTEGSAVSPLYDPFRVGGLPAVDGPSGPRPDAPRPVGKVFNTDQGEIDALALLAVNDIEEFWSAHYREAFAGTFRRVNRLISYDSEDRDSPRICGASPYGQPNAFFCPRDRSIAWDRGLLLPIGVKYFGPMSVVGLVAHEYGHALQYLAELVDQDTAPIVREQQADCFAGVYIRHVAEGNSRRFQIDTADGLSHVLASLIAIRDPVLGPDDTKMLEFGHGTAVDRVAAFQTGFVRGLDSCAAIDLRDVEERRGELPMNLQESRDGAVETGEAPINERTLTVLFEGLNQIYEPKQAPSLAFALSQDDHRCPDAQPSPPASYCPATNTVTVDVDPLRTMGEAGDERTDAVLLQGDNTALSIVVSRYLLAVQQERGLPLRSAAAALRTACLTGVAQRHLSDPVEIESGEKLWLTAGDVDEAAAGLLTNGRVATDVDGATVPAGFTRIVAFRSGLLDQSDGDLCYRRFNS</sequence>
<dbReference type="RefSeq" id="WP_308478725.1">
    <property type="nucleotide sequence ID" value="NZ_OY726397.1"/>
</dbReference>
<keyword evidence="5" id="KW-0732">Signal</keyword>
<accession>A0ABM9LYJ8</accession>